<dbReference type="InterPro" id="IPR019734">
    <property type="entry name" value="TPR_rpt"/>
</dbReference>
<dbReference type="PANTHER" id="PTHR45783:SF3">
    <property type="entry name" value="KINESIN LIGHT CHAIN"/>
    <property type="match status" value="1"/>
</dbReference>
<dbReference type="Proteomes" id="UP000002630">
    <property type="component" value="Linkage Group LG05"/>
</dbReference>
<evidence type="ECO:0000256" key="11">
    <source>
        <dbReference type="SAM" id="MobiDB-lite"/>
    </source>
</evidence>
<evidence type="ECO:0000256" key="4">
    <source>
        <dbReference type="ARBA" id="ARBA00022701"/>
    </source>
</evidence>
<dbReference type="eggNOG" id="KOG1840">
    <property type="taxonomic scope" value="Eukaryota"/>
</dbReference>
<dbReference type="InterPro" id="IPR011990">
    <property type="entry name" value="TPR-like_helical_dom_sf"/>
</dbReference>
<keyword evidence="6 10" id="KW-0802">TPR repeat</keyword>
<dbReference type="InParanoid" id="D7G3B2"/>
<comment type="subcellular location">
    <subcellularLocation>
        <location evidence="1">Cytoplasm</location>
        <location evidence="1">Cytoskeleton</location>
    </subcellularLocation>
</comment>
<evidence type="ECO:0000256" key="8">
    <source>
        <dbReference type="ARBA" id="ARBA00023175"/>
    </source>
</evidence>
<evidence type="ECO:0000256" key="9">
    <source>
        <dbReference type="ARBA" id="ARBA00023212"/>
    </source>
</evidence>
<organism evidence="12 13">
    <name type="scientific">Ectocarpus siliculosus</name>
    <name type="common">Brown alga</name>
    <name type="synonym">Conferva siliculosa</name>
    <dbReference type="NCBI Taxonomy" id="2880"/>
    <lineage>
        <taxon>Eukaryota</taxon>
        <taxon>Sar</taxon>
        <taxon>Stramenopiles</taxon>
        <taxon>Ochrophyta</taxon>
        <taxon>PX clade</taxon>
        <taxon>Phaeophyceae</taxon>
        <taxon>Ectocarpales</taxon>
        <taxon>Ectocarpaceae</taxon>
        <taxon>Ectocarpus</taxon>
    </lineage>
</organism>
<evidence type="ECO:0000256" key="3">
    <source>
        <dbReference type="ARBA" id="ARBA00022490"/>
    </source>
</evidence>
<dbReference type="AlphaFoldDB" id="D7G3B2"/>
<dbReference type="OMA" id="IRCRYED"/>
<feature type="repeat" description="TPR" evidence="10">
    <location>
        <begin position="116"/>
        <end position="149"/>
    </location>
</feature>
<dbReference type="GO" id="GO:0019894">
    <property type="term" value="F:kinesin binding"/>
    <property type="evidence" value="ECO:0007669"/>
    <property type="project" value="TreeGrafter"/>
</dbReference>
<name>D7G3B2_ECTSI</name>
<keyword evidence="7" id="KW-0175">Coiled coil</keyword>
<feature type="region of interest" description="Disordered" evidence="11">
    <location>
        <begin position="171"/>
        <end position="244"/>
    </location>
</feature>
<comment type="similarity">
    <text evidence="2">Belongs to the kinesin light chain family.</text>
</comment>
<dbReference type="GO" id="GO:0005737">
    <property type="term" value="C:cytoplasm"/>
    <property type="evidence" value="ECO:0007669"/>
    <property type="project" value="TreeGrafter"/>
</dbReference>
<dbReference type="Pfam" id="PF13424">
    <property type="entry name" value="TPR_12"/>
    <property type="match status" value="2"/>
</dbReference>
<dbReference type="PANTHER" id="PTHR45783">
    <property type="entry name" value="KINESIN LIGHT CHAIN"/>
    <property type="match status" value="1"/>
</dbReference>
<accession>D7G3B2</accession>
<feature type="compositionally biased region" description="Basic and acidic residues" evidence="11">
    <location>
        <begin position="171"/>
        <end position="185"/>
    </location>
</feature>
<dbReference type="SUPFAM" id="SSF48452">
    <property type="entry name" value="TPR-like"/>
    <property type="match status" value="1"/>
</dbReference>
<dbReference type="OrthoDB" id="1926212at2759"/>
<gene>
    <name evidence="12" type="ORF">Esi_0501_0011</name>
</gene>
<sequence>MQQEMYEEAEPLVVRCLTIRQSALGPEHPDVASSLQRRASLLDVQGKHDKAKPLLERSVAINEATFGSEHPHVVASLNDLAAVLEKQGKYAEAKPLYERLLAINEKAHGPGHQDVATSLNNLAVLVCEQGNYDEARRHLERALQIRTNVLGEMGPDTIEIRDTLEFVRDQIEPAEPDAKRPRDPDDALDGTELEGKKRKGGTEPTPSSAATPRASPSAPTQALEASCATAVDPETTRQLANTQD</sequence>
<evidence type="ECO:0000256" key="2">
    <source>
        <dbReference type="ARBA" id="ARBA00009622"/>
    </source>
</evidence>
<dbReference type="GO" id="GO:0007018">
    <property type="term" value="P:microtubule-based movement"/>
    <property type="evidence" value="ECO:0007669"/>
    <property type="project" value="TreeGrafter"/>
</dbReference>
<protein>
    <submittedName>
        <fullName evidence="12">Kinesin light chain isoform 1</fullName>
    </submittedName>
</protein>
<evidence type="ECO:0000256" key="10">
    <source>
        <dbReference type="PROSITE-ProRule" id="PRU00339"/>
    </source>
</evidence>
<evidence type="ECO:0000256" key="6">
    <source>
        <dbReference type="ARBA" id="ARBA00022803"/>
    </source>
</evidence>
<evidence type="ECO:0000313" key="13">
    <source>
        <dbReference type="Proteomes" id="UP000002630"/>
    </source>
</evidence>
<dbReference type="EMBL" id="FN648710">
    <property type="protein sequence ID" value="CBJ33506.1"/>
    <property type="molecule type" value="Genomic_DNA"/>
</dbReference>
<evidence type="ECO:0000256" key="1">
    <source>
        <dbReference type="ARBA" id="ARBA00004245"/>
    </source>
</evidence>
<dbReference type="PRINTS" id="PR00381">
    <property type="entry name" value="KINESINLIGHT"/>
</dbReference>
<dbReference type="EMBL" id="FN649730">
    <property type="protein sequence ID" value="CBJ33506.1"/>
    <property type="molecule type" value="Genomic_DNA"/>
</dbReference>
<proteinExistence type="inferred from homology"/>
<dbReference type="STRING" id="2880.D7G3B2"/>
<dbReference type="GO" id="GO:0005874">
    <property type="term" value="C:microtubule"/>
    <property type="evidence" value="ECO:0007669"/>
    <property type="project" value="UniProtKB-KW"/>
</dbReference>
<dbReference type="InterPro" id="IPR002151">
    <property type="entry name" value="Kinesin_light"/>
</dbReference>
<keyword evidence="3" id="KW-0963">Cytoplasm</keyword>
<keyword evidence="8" id="KW-0505">Motor protein</keyword>
<dbReference type="SMART" id="SM00028">
    <property type="entry name" value="TPR"/>
    <property type="match status" value="3"/>
</dbReference>
<evidence type="ECO:0000313" key="12">
    <source>
        <dbReference type="EMBL" id="CBJ33506.1"/>
    </source>
</evidence>
<dbReference type="Gene3D" id="1.25.40.10">
    <property type="entry name" value="Tetratricopeptide repeat domain"/>
    <property type="match status" value="1"/>
</dbReference>
<dbReference type="PROSITE" id="PS50005">
    <property type="entry name" value="TPR"/>
    <property type="match status" value="1"/>
</dbReference>
<keyword evidence="13" id="KW-1185">Reference proteome</keyword>
<evidence type="ECO:0000256" key="7">
    <source>
        <dbReference type="ARBA" id="ARBA00023054"/>
    </source>
</evidence>
<dbReference type="GO" id="GO:0005871">
    <property type="term" value="C:kinesin complex"/>
    <property type="evidence" value="ECO:0007669"/>
    <property type="project" value="InterPro"/>
</dbReference>
<keyword evidence="4" id="KW-0493">Microtubule</keyword>
<keyword evidence="9" id="KW-0206">Cytoskeleton</keyword>
<reference evidence="12 13" key="1">
    <citation type="journal article" date="2010" name="Nature">
        <title>The Ectocarpus genome and the independent evolution of multicellularity in brown algae.</title>
        <authorList>
            <person name="Cock J.M."/>
            <person name="Sterck L."/>
            <person name="Rouze P."/>
            <person name="Scornet D."/>
            <person name="Allen A.E."/>
            <person name="Amoutzias G."/>
            <person name="Anthouard V."/>
            <person name="Artiguenave F."/>
            <person name="Aury J.M."/>
            <person name="Badger J.H."/>
            <person name="Beszteri B."/>
            <person name="Billiau K."/>
            <person name="Bonnet E."/>
            <person name="Bothwell J.H."/>
            <person name="Bowler C."/>
            <person name="Boyen C."/>
            <person name="Brownlee C."/>
            <person name="Carrano C.J."/>
            <person name="Charrier B."/>
            <person name="Cho G.Y."/>
            <person name="Coelho S.M."/>
            <person name="Collen J."/>
            <person name="Corre E."/>
            <person name="Da Silva C."/>
            <person name="Delage L."/>
            <person name="Delaroque N."/>
            <person name="Dittami S.M."/>
            <person name="Doulbeau S."/>
            <person name="Elias M."/>
            <person name="Farnham G."/>
            <person name="Gachon C.M."/>
            <person name="Gschloessl B."/>
            <person name="Heesch S."/>
            <person name="Jabbari K."/>
            <person name="Jubin C."/>
            <person name="Kawai H."/>
            <person name="Kimura K."/>
            <person name="Kloareg B."/>
            <person name="Kupper F.C."/>
            <person name="Lang D."/>
            <person name="Le Bail A."/>
            <person name="Leblanc C."/>
            <person name="Lerouge P."/>
            <person name="Lohr M."/>
            <person name="Lopez P.J."/>
            <person name="Martens C."/>
            <person name="Maumus F."/>
            <person name="Michel G."/>
            <person name="Miranda-Saavedra D."/>
            <person name="Morales J."/>
            <person name="Moreau H."/>
            <person name="Motomura T."/>
            <person name="Nagasato C."/>
            <person name="Napoli C.A."/>
            <person name="Nelson D.R."/>
            <person name="Nyvall-Collen P."/>
            <person name="Peters A.F."/>
            <person name="Pommier C."/>
            <person name="Potin P."/>
            <person name="Poulain J."/>
            <person name="Quesneville H."/>
            <person name="Read B."/>
            <person name="Rensing S.A."/>
            <person name="Ritter A."/>
            <person name="Rousvoal S."/>
            <person name="Samanta M."/>
            <person name="Samson G."/>
            <person name="Schroeder D.C."/>
            <person name="Segurens B."/>
            <person name="Strittmatter M."/>
            <person name="Tonon T."/>
            <person name="Tregear J.W."/>
            <person name="Valentin K."/>
            <person name="von Dassow P."/>
            <person name="Yamagishi T."/>
            <person name="Van de Peer Y."/>
            <person name="Wincker P."/>
        </authorList>
    </citation>
    <scope>NUCLEOTIDE SEQUENCE [LARGE SCALE GENOMIC DNA]</scope>
    <source>
        <strain evidence="13">Ec32 / CCAP1310/4</strain>
    </source>
</reference>
<keyword evidence="5" id="KW-0677">Repeat</keyword>
<feature type="compositionally biased region" description="Low complexity" evidence="11">
    <location>
        <begin position="202"/>
        <end position="220"/>
    </location>
</feature>
<evidence type="ECO:0000256" key="5">
    <source>
        <dbReference type="ARBA" id="ARBA00022737"/>
    </source>
</evidence>